<comment type="caution">
    <text evidence="1">The sequence shown here is derived from an EMBL/GenBank/DDBJ whole genome shotgun (WGS) entry which is preliminary data.</text>
</comment>
<name>A0AAP0KVR9_9MAGN</name>
<dbReference type="InterPro" id="IPR011989">
    <property type="entry name" value="ARM-like"/>
</dbReference>
<sequence>MGREISGQWKSLPVVLALTFERDGEIRKIRFKYFAIAYKSLGDEIWRYVWKLTDAQKSMLDDRFKWKAKLKRRRQELTQTTSNQPVDDEAVYYKVAGECPKGRVYGLGSLGRKKRRYADADASTSQVLAQRGMEGMGNFMILRLATEFISFVANPSLMSNGLATEFINSVANPLLIRDGLATECK</sequence>
<accession>A0AAP0KVR9</accession>
<evidence type="ECO:0000313" key="1">
    <source>
        <dbReference type="EMBL" id="KAK9158295.1"/>
    </source>
</evidence>
<dbReference type="EMBL" id="JBBNAG010000002">
    <property type="protein sequence ID" value="KAK9158295.1"/>
    <property type="molecule type" value="Genomic_DNA"/>
</dbReference>
<reference evidence="1 2" key="1">
    <citation type="submission" date="2024-01" db="EMBL/GenBank/DDBJ databases">
        <title>Genome assemblies of Stephania.</title>
        <authorList>
            <person name="Yang L."/>
        </authorList>
    </citation>
    <scope>NUCLEOTIDE SEQUENCE [LARGE SCALE GENOMIC DNA]</scope>
    <source>
        <strain evidence="1">JXDWG</strain>
        <tissue evidence="1">Leaf</tissue>
    </source>
</reference>
<organism evidence="1 2">
    <name type="scientific">Stephania cephalantha</name>
    <dbReference type="NCBI Taxonomy" id="152367"/>
    <lineage>
        <taxon>Eukaryota</taxon>
        <taxon>Viridiplantae</taxon>
        <taxon>Streptophyta</taxon>
        <taxon>Embryophyta</taxon>
        <taxon>Tracheophyta</taxon>
        <taxon>Spermatophyta</taxon>
        <taxon>Magnoliopsida</taxon>
        <taxon>Ranunculales</taxon>
        <taxon>Menispermaceae</taxon>
        <taxon>Menispermoideae</taxon>
        <taxon>Cissampelideae</taxon>
        <taxon>Stephania</taxon>
    </lineage>
</organism>
<keyword evidence="2" id="KW-1185">Reference proteome</keyword>
<dbReference type="Proteomes" id="UP001419268">
    <property type="component" value="Unassembled WGS sequence"/>
</dbReference>
<gene>
    <name evidence="1" type="ORF">Scep_004869</name>
</gene>
<proteinExistence type="predicted"/>
<dbReference type="AlphaFoldDB" id="A0AAP0KVR9"/>
<protein>
    <submittedName>
        <fullName evidence="1">Uncharacterized protein</fullName>
    </submittedName>
</protein>
<evidence type="ECO:0000313" key="2">
    <source>
        <dbReference type="Proteomes" id="UP001419268"/>
    </source>
</evidence>
<dbReference type="Gene3D" id="1.25.10.10">
    <property type="entry name" value="Leucine-rich Repeat Variant"/>
    <property type="match status" value="1"/>
</dbReference>